<feature type="non-terminal residue" evidence="1">
    <location>
        <position position="1"/>
    </location>
</feature>
<protein>
    <submittedName>
        <fullName evidence="1">Uncharacterized protein</fullName>
    </submittedName>
</protein>
<dbReference type="Proteomes" id="UP000805193">
    <property type="component" value="Unassembled WGS sequence"/>
</dbReference>
<reference evidence="1 2" key="1">
    <citation type="journal article" date="2020" name="Cell">
        <title>Large-Scale Comparative Analyses of Tick Genomes Elucidate Their Genetic Diversity and Vector Capacities.</title>
        <authorList>
            <consortium name="Tick Genome and Microbiome Consortium (TIGMIC)"/>
            <person name="Jia N."/>
            <person name="Wang J."/>
            <person name="Shi W."/>
            <person name="Du L."/>
            <person name="Sun Y."/>
            <person name="Zhan W."/>
            <person name="Jiang J.F."/>
            <person name="Wang Q."/>
            <person name="Zhang B."/>
            <person name="Ji P."/>
            <person name="Bell-Sakyi L."/>
            <person name="Cui X.M."/>
            <person name="Yuan T.T."/>
            <person name="Jiang B.G."/>
            <person name="Yang W.F."/>
            <person name="Lam T.T."/>
            <person name="Chang Q.C."/>
            <person name="Ding S.J."/>
            <person name="Wang X.J."/>
            <person name="Zhu J.G."/>
            <person name="Ruan X.D."/>
            <person name="Zhao L."/>
            <person name="Wei J.T."/>
            <person name="Ye R.Z."/>
            <person name="Que T.C."/>
            <person name="Du C.H."/>
            <person name="Zhou Y.H."/>
            <person name="Cheng J.X."/>
            <person name="Dai P.F."/>
            <person name="Guo W.B."/>
            <person name="Han X.H."/>
            <person name="Huang E.J."/>
            <person name="Li L.F."/>
            <person name="Wei W."/>
            <person name="Gao Y.C."/>
            <person name="Liu J.Z."/>
            <person name="Shao H.Z."/>
            <person name="Wang X."/>
            <person name="Wang C.C."/>
            <person name="Yang T.C."/>
            <person name="Huo Q.B."/>
            <person name="Li W."/>
            <person name="Chen H.Y."/>
            <person name="Chen S.E."/>
            <person name="Zhou L.G."/>
            <person name="Ni X.B."/>
            <person name="Tian J.H."/>
            <person name="Sheng Y."/>
            <person name="Liu T."/>
            <person name="Pan Y.S."/>
            <person name="Xia L.Y."/>
            <person name="Li J."/>
            <person name="Zhao F."/>
            <person name="Cao W.C."/>
        </authorList>
    </citation>
    <scope>NUCLEOTIDE SEQUENCE [LARGE SCALE GENOMIC DNA]</scope>
    <source>
        <strain evidence="1">Iper-2018</strain>
    </source>
</reference>
<proteinExistence type="predicted"/>
<comment type="caution">
    <text evidence="1">The sequence shown here is derived from an EMBL/GenBank/DDBJ whole genome shotgun (WGS) entry which is preliminary data.</text>
</comment>
<evidence type="ECO:0000313" key="2">
    <source>
        <dbReference type="Proteomes" id="UP000805193"/>
    </source>
</evidence>
<gene>
    <name evidence="1" type="ORF">HPB47_004339</name>
</gene>
<organism evidence="1 2">
    <name type="scientific">Ixodes persulcatus</name>
    <name type="common">Taiga tick</name>
    <dbReference type="NCBI Taxonomy" id="34615"/>
    <lineage>
        <taxon>Eukaryota</taxon>
        <taxon>Metazoa</taxon>
        <taxon>Ecdysozoa</taxon>
        <taxon>Arthropoda</taxon>
        <taxon>Chelicerata</taxon>
        <taxon>Arachnida</taxon>
        <taxon>Acari</taxon>
        <taxon>Parasitiformes</taxon>
        <taxon>Ixodida</taxon>
        <taxon>Ixodoidea</taxon>
        <taxon>Ixodidae</taxon>
        <taxon>Ixodinae</taxon>
        <taxon>Ixodes</taxon>
    </lineage>
</organism>
<sequence length="317" mass="34270">DCPNSIAEVGAPQTPLSKRALLLGLGILAVIVLLSGAWGSVITLLFVGTGSCSQSETAPVPTSRTTESSASRTTGSALSAAKITSSSQAGTGRSTITTKATTTTLSPVNPEAKVFSRGRLYYRASFLNMDTDTLYVGAMEYLFALNMTDINNTDFKTLDCRNHISVIRPIRSGATLYVCGTGARDPTDRQIDATDLTDVPGNECVPIGGGCNTPGNARARCPPDFYDNGTAIWVGPQFLGSFDVGDYVYLFFHEVAEERRACGYEMMATVARVCKADTGSVVQRREWATYLKTRLNCSVHSTRRMHSKETPYRFHEI</sequence>
<evidence type="ECO:0000313" key="1">
    <source>
        <dbReference type="EMBL" id="KAG0419136.1"/>
    </source>
</evidence>
<feature type="non-terminal residue" evidence="1">
    <location>
        <position position="317"/>
    </location>
</feature>
<name>A0AC60PH70_IXOPE</name>
<keyword evidence="2" id="KW-1185">Reference proteome</keyword>
<dbReference type="EMBL" id="JABSTQ010010658">
    <property type="protein sequence ID" value="KAG0419136.1"/>
    <property type="molecule type" value="Genomic_DNA"/>
</dbReference>
<accession>A0AC60PH70</accession>